<evidence type="ECO:0000256" key="3">
    <source>
        <dbReference type="SAM" id="MobiDB-lite"/>
    </source>
</evidence>
<accession>A0A7S4QUB2</accession>
<dbReference type="InterPro" id="IPR036264">
    <property type="entry name" value="Bact_exopeptidase_dim_dom"/>
</dbReference>
<dbReference type="Gene3D" id="3.30.70.360">
    <property type="match status" value="1"/>
</dbReference>
<dbReference type="EMBL" id="HBNS01010035">
    <property type="protein sequence ID" value="CAE4594201.1"/>
    <property type="molecule type" value="Transcribed_RNA"/>
</dbReference>
<dbReference type="PANTHER" id="PTHR43808">
    <property type="entry name" value="ACETYLORNITHINE DEACETYLASE"/>
    <property type="match status" value="1"/>
</dbReference>
<feature type="compositionally biased region" description="Basic and acidic residues" evidence="3">
    <location>
        <begin position="454"/>
        <end position="465"/>
    </location>
</feature>
<evidence type="ECO:0000313" key="5">
    <source>
        <dbReference type="EMBL" id="CAE4594201.1"/>
    </source>
</evidence>
<reference evidence="5" key="1">
    <citation type="submission" date="2021-01" db="EMBL/GenBank/DDBJ databases">
        <authorList>
            <person name="Corre E."/>
            <person name="Pelletier E."/>
            <person name="Niang G."/>
            <person name="Scheremetjew M."/>
            <person name="Finn R."/>
            <person name="Kale V."/>
            <person name="Holt S."/>
            <person name="Cochrane G."/>
            <person name="Meng A."/>
            <person name="Brown T."/>
            <person name="Cohen L."/>
        </authorList>
    </citation>
    <scope>NUCLEOTIDE SEQUENCE</scope>
    <source>
        <strain evidence="5">GSO104</strain>
    </source>
</reference>
<dbReference type="InterPro" id="IPR050072">
    <property type="entry name" value="Peptidase_M20A"/>
</dbReference>
<sequence>MNPSPSSSPTTTPYPSNEEILSQIKSNQSNQTSFLSQMVSIDSTLEKGEEEVMDFIWNFLKTSFSSQEFEMEKVPMNESILRNLPGFSPIHWKYGNQYNIVLRNKQQQQQLSESNKSLILCGHADVVPSTTTTTSSSWTKCTTPFTPTIHLNRLYGRGSGDMKAGLSCMIYALLTLQQLHYIPSGTLQLEIVCEEECTGNGCLALRHHAAASSSSSLGEKKKFDAVIIPEPFPFIVTAQLGVLWFQLHIVGKPAHVLDTSLGINAIEVAFDMYRHLQSTLQVEYNTNINSREEEEENQAFKDIKQPICFNVGKIKGGDWASSVPSFCDMDVRVGFFPSQSVECVKHDVEECLRKFVLESSNDTMKHVKYDITYFGFQADGAVLLEEFCNNNNDDDNDVDDEVSKEEEEGKGDDSIPLSAVSNDEKETVVQDSETMGINETKDDNDERRRKKLKQTNDKSDIHSSSEQRSSLQKEFVALLQQSHHSATTITANTDNTTNTTNNNNTTTLPLKPITCTTDARFYKLYSQIPCVTCFGPEAMNIHGVDESVCLQSVQDVTATLALFIRDWCGLNQV</sequence>
<dbReference type="Pfam" id="PF07687">
    <property type="entry name" value="M20_dimer"/>
    <property type="match status" value="1"/>
</dbReference>
<evidence type="ECO:0000259" key="4">
    <source>
        <dbReference type="Pfam" id="PF07687"/>
    </source>
</evidence>
<dbReference type="GO" id="GO:0046872">
    <property type="term" value="F:metal ion binding"/>
    <property type="evidence" value="ECO:0007669"/>
    <property type="project" value="UniProtKB-KW"/>
</dbReference>
<dbReference type="GO" id="GO:0016787">
    <property type="term" value="F:hydrolase activity"/>
    <property type="evidence" value="ECO:0007669"/>
    <property type="project" value="UniProtKB-KW"/>
</dbReference>
<protein>
    <recommendedName>
        <fullName evidence="4">Peptidase M20 dimerisation domain-containing protein</fullName>
    </recommendedName>
</protein>
<proteinExistence type="predicted"/>
<feature type="domain" description="Peptidase M20 dimerisation" evidence="4">
    <location>
        <begin position="238"/>
        <end position="354"/>
    </location>
</feature>
<dbReference type="Gene3D" id="3.40.630.10">
    <property type="entry name" value="Zn peptidases"/>
    <property type="match status" value="2"/>
</dbReference>
<dbReference type="AlphaFoldDB" id="A0A7S4QUB2"/>
<gene>
    <name evidence="5" type="ORF">DBRI00130_LOCUS8086</name>
</gene>
<dbReference type="SUPFAM" id="SSF55031">
    <property type="entry name" value="Bacterial exopeptidase dimerisation domain"/>
    <property type="match status" value="1"/>
</dbReference>
<evidence type="ECO:0000256" key="1">
    <source>
        <dbReference type="ARBA" id="ARBA00022723"/>
    </source>
</evidence>
<evidence type="ECO:0000256" key="2">
    <source>
        <dbReference type="ARBA" id="ARBA00022801"/>
    </source>
</evidence>
<dbReference type="SUPFAM" id="SSF53187">
    <property type="entry name" value="Zn-dependent exopeptidases"/>
    <property type="match status" value="1"/>
</dbReference>
<feature type="compositionally biased region" description="Low complexity" evidence="3">
    <location>
        <begin position="487"/>
        <end position="505"/>
    </location>
</feature>
<name>A0A7S4QUB2_9STRA</name>
<dbReference type="PANTHER" id="PTHR43808:SF25">
    <property type="entry name" value="PEPTIDASE M20 DIMERISATION DOMAIN-CONTAINING PROTEIN"/>
    <property type="match status" value="1"/>
</dbReference>
<feature type="compositionally biased region" description="Acidic residues" evidence="3">
    <location>
        <begin position="392"/>
        <end position="410"/>
    </location>
</feature>
<dbReference type="InterPro" id="IPR011650">
    <property type="entry name" value="Peptidase_M20_dimer"/>
</dbReference>
<keyword evidence="2" id="KW-0378">Hydrolase</keyword>
<organism evidence="5">
    <name type="scientific">Ditylum brightwellii</name>
    <dbReference type="NCBI Taxonomy" id="49249"/>
    <lineage>
        <taxon>Eukaryota</taxon>
        <taxon>Sar</taxon>
        <taxon>Stramenopiles</taxon>
        <taxon>Ochrophyta</taxon>
        <taxon>Bacillariophyta</taxon>
        <taxon>Mediophyceae</taxon>
        <taxon>Lithodesmiophycidae</taxon>
        <taxon>Lithodesmiales</taxon>
        <taxon>Lithodesmiaceae</taxon>
        <taxon>Ditylum</taxon>
    </lineage>
</organism>
<dbReference type="Pfam" id="PF01546">
    <property type="entry name" value="Peptidase_M20"/>
    <property type="match status" value="1"/>
</dbReference>
<feature type="region of interest" description="Disordered" evidence="3">
    <location>
        <begin position="391"/>
        <end position="468"/>
    </location>
</feature>
<keyword evidence="1" id="KW-0479">Metal-binding</keyword>
<dbReference type="InterPro" id="IPR002933">
    <property type="entry name" value="Peptidase_M20"/>
</dbReference>
<feature type="region of interest" description="Disordered" evidence="3">
    <location>
        <begin position="486"/>
        <end position="505"/>
    </location>
</feature>